<evidence type="ECO:0000313" key="1">
    <source>
        <dbReference type="EMBL" id="MPD03638.1"/>
    </source>
</evidence>
<evidence type="ECO:0000313" key="2">
    <source>
        <dbReference type="Proteomes" id="UP000324222"/>
    </source>
</evidence>
<dbReference type="Proteomes" id="UP000324222">
    <property type="component" value="Unassembled WGS sequence"/>
</dbReference>
<gene>
    <name evidence="1" type="ORF">E2C01_099280</name>
</gene>
<name>A0A5B7KEI0_PORTR</name>
<dbReference type="AlphaFoldDB" id="A0A5B7KEI0"/>
<organism evidence="1 2">
    <name type="scientific">Portunus trituberculatus</name>
    <name type="common">Swimming crab</name>
    <name type="synonym">Neptunus trituberculatus</name>
    <dbReference type="NCBI Taxonomy" id="210409"/>
    <lineage>
        <taxon>Eukaryota</taxon>
        <taxon>Metazoa</taxon>
        <taxon>Ecdysozoa</taxon>
        <taxon>Arthropoda</taxon>
        <taxon>Crustacea</taxon>
        <taxon>Multicrustacea</taxon>
        <taxon>Malacostraca</taxon>
        <taxon>Eumalacostraca</taxon>
        <taxon>Eucarida</taxon>
        <taxon>Decapoda</taxon>
        <taxon>Pleocyemata</taxon>
        <taxon>Brachyura</taxon>
        <taxon>Eubrachyura</taxon>
        <taxon>Portunoidea</taxon>
        <taxon>Portunidae</taxon>
        <taxon>Portuninae</taxon>
        <taxon>Portunus</taxon>
    </lineage>
</organism>
<comment type="caution">
    <text evidence="1">The sequence shown here is derived from an EMBL/GenBank/DDBJ whole genome shotgun (WGS) entry which is preliminary data.</text>
</comment>
<reference evidence="1 2" key="1">
    <citation type="submission" date="2019-05" db="EMBL/GenBank/DDBJ databases">
        <title>Another draft genome of Portunus trituberculatus and its Hox gene families provides insights of decapod evolution.</title>
        <authorList>
            <person name="Jeong J.-H."/>
            <person name="Song I."/>
            <person name="Kim S."/>
            <person name="Choi T."/>
            <person name="Kim D."/>
            <person name="Ryu S."/>
            <person name="Kim W."/>
        </authorList>
    </citation>
    <scope>NUCLEOTIDE SEQUENCE [LARGE SCALE GENOMIC DNA]</scope>
    <source>
        <tissue evidence="1">Muscle</tissue>
    </source>
</reference>
<protein>
    <submittedName>
        <fullName evidence="1">Uncharacterized protein</fullName>
    </submittedName>
</protein>
<keyword evidence="2" id="KW-1185">Reference proteome</keyword>
<sequence length="107" mass="11428">MSVSTTSSPFIKSPAVTICPAARLSCRRLAYALLQELTNATNQTTDSSSASASSRDRHIAESLLPQLYAVADCCKTLQRKLPVPDLLTLGCKPPNMNEFVSVSSAVI</sequence>
<dbReference type="EMBL" id="VSRR010137097">
    <property type="protein sequence ID" value="MPD03638.1"/>
    <property type="molecule type" value="Genomic_DNA"/>
</dbReference>
<proteinExistence type="predicted"/>
<accession>A0A5B7KEI0</accession>